<dbReference type="AlphaFoldDB" id="A0A0C1QHR3"/>
<protein>
    <submittedName>
        <fullName evidence="8">Chemotaxis protein</fullName>
    </submittedName>
</protein>
<evidence type="ECO:0000256" key="5">
    <source>
        <dbReference type="SAM" id="Phobius"/>
    </source>
</evidence>
<dbReference type="EMBL" id="JWIC01000010">
    <property type="protein sequence ID" value="KID54742.1"/>
    <property type="molecule type" value="Genomic_DNA"/>
</dbReference>
<dbReference type="InterPro" id="IPR032255">
    <property type="entry name" value="HBM"/>
</dbReference>
<dbReference type="InterPro" id="IPR004089">
    <property type="entry name" value="MCPsignal_dom"/>
</dbReference>
<dbReference type="SMART" id="SM01358">
    <property type="entry name" value="HBM"/>
    <property type="match status" value="1"/>
</dbReference>
<dbReference type="SMART" id="SM00304">
    <property type="entry name" value="HAMP"/>
    <property type="match status" value="1"/>
</dbReference>
<comment type="caution">
    <text evidence="8">The sequence shown here is derived from an EMBL/GenBank/DDBJ whole genome shotgun (WGS) entry which is preliminary data.</text>
</comment>
<dbReference type="PANTHER" id="PTHR32089:SF112">
    <property type="entry name" value="LYSOZYME-LIKE PROTEIN-RELATED"/>
    <property type="match status" value="1"/>
</dbReference>
<feature type="domain" description="Methyl-accepting transducer" evidence="6">
    <location>
        <begin position="341"/>
        <end position="577"/>
    </location>
</feature>
<evidence type="ECO:0000256" key="3">
    <source>
        <dbReference type="ARBA" id="ARBA00029447"/>
    </source>
</evidence>
<sequence length="613" mass="67760">MTIRHTFILLSSLVMIALFCMVGVLWYETSHIANLGQRLATSKEISNDLLMLRRHEKDFLLRKQQKYIDKFDTRIKLMRQNILQLSAELPTDLQQALIVAEKDLSNYELNLRNLVALDKKIGLTPNQGLRGEFNQAEIALHESLTNIGDITAMSKALRLVLLENDFQTNLNMSTKNEVTEQLAVMKVYFNDQFSGGQNDLTLFESTARALTNALVERGLDASSGLRGELRSSIHKVEGTVNQLSTDIDQGIQHELIHAKNQGMILAGILTVIIAGLLLWKGAHIVQRLKIANANMATISHGEGDLTHHIELTGRDEVTEFAGSVNQFIDTTADIVREIKHTGETVESGAHQSVEVTKRSQQAIEEQKNNTHAVKVAVSELVQAVSLIAENSVAVQNNVNEADENMARGSEIMHKAHHNMSELTGHINENSQLMQQLSSASSEIESVTSVIRGITEQTNLLALNAAIEAARAGESGRGFAVVADEVRTLAKRTQNSTVEIERMIHGLQSLVHDSEQAMQTSLSLSEQMYEGITDAQQSMDDNKQAMDKIRDMVIQIAGATEEQMATVQGVENAAANISVSAEQLYVDSCQNCKNCEALEFDAHKMQEDVSRFKV</sequence>
<proteinExistence type="inferred from homology"/>
<accession>A0A0C1QHR3</accession>
<name>A0A0C1QHR3_9GAMM</name>
<dbReference type="PROSITE" id="PS50885">
    <property type="entry name" value="HAMP"/>
    <property type="match status" value="1"/>
</dbReference>
<keyword evidence="5" id="KW-0812">Transmembrane</keyword>
<dbReference type="Gene3D" id="1.10.287.950">
    <property type="entry name" value="Methyl-accepting chemotaxis protein"/>
    <property type="match status" value="1"/>
</dbReference>
<evidence type="ECO:0000313" key="8">
    <source>
        <dbReference type="EMBL" id="KID54742.1"/>
    </source>
</evidence>
<dbReference type="SMART" id="SM00283">
    <property type="entry name" value="MA"/>
    <property type="match status" value="1"/>
</dbReference>
<dbReference type="GO" id="GO:0007165">
    <property type="term" value="P:signal transduction"/>
    <property type="evidence" value="ECO:0007669"/>
    <property type="project" value="UniProtKB-KW"/>
</dbReference>
<dbReference type="Pfam" id="PF00015">
    <property type="entry name" value="MCPsignal"/>
    <property type="match status" value="1"/>
</dbReference>
<evidence type="ECO:0000259" key="6">
    <source>
        <dbReference type="PROSITE" id="PS50111"/>
    </source>
</evidence>
<evidence type="ECO:0000259" key="7">
    <source>
        <dbReference type="PROSITE" id="PS50885"/>
    </source>
</evidence>
<dbReference type="SUPFAM" id="SSF58104">
    <property type="entry name" value="Methyl-accepting chemotaxis protein (MCP) signaling domain"/>
    <property type="match status" value="1"/>
</dbReference>
<dbReference type="GO" id="GO:0016020">
    <property type="term" value="C:membrane"/>
    <property type="evidence" value="ECO:0007669"/>
    <property type="project" value="UniProtKB-SubCell"/>
</dbReference>
<dbReference type="InterPro" id="IPR003660">
    <property type="entry name" value="HAMP_dom"/>
</dbReference>
<evidence type="ECO:0000256" key="1">
    <source>
        <dbReference type="ARBA" id="ARBA00004370"/>
    </source>
</evidence>
<dbReference type="Proteomes" id="UP000031327">
    <property type="component" value="Unassembled WGS sequence"/>
</dbReference>
<feature type="transmembrane region" description="Helical" evidence="5">
    <location>
        <begin position="7"/>
        <end position="27"/>
    </location>
</feature>
<dbReference type="GO" id="GO:0006935">
    <property type="term" value="P:chemotaxis"/>
    <property type="evidence" value="ECO:0007669"/>
    <property type="project" value="UniProtKB-ARBA"/>
</dbReference>
<comment type="subcellular location">
    <subcellularLocation>
        <location evidence="1">Membrane</location>
    </subcellularLocation>
</comment>
<keyword evidence="5" id="KW-1133">Transmembrane helix</keyword>
<keyword evidence="5" id="KW-0472">Membrane</keyword>
<comment type="similarity">
    <text evidence="3">Belongs to the methyl-accepting chemotaxis (MCP) protein family.</text>
</comment>
<dbReference type="OrthoDB" id="8724845at2"/>
<dbReference type="FunFam" id="1.10.287.950:FF:000001">
    <property type="entry name" value="Methyl-accepting chemotaxis sensory transducer"/>
    <property type="match status" value="1"/>
</dbReference>
<reference evidence="8 9" key="1">
    <citation type="submission" date="2014-12" db="EMBL/GenBank/DDBJ databases">
        <title>Draft Genome Sequence of Pseudoalteromonas luteoviolacea HI1.</title>
        <authorList>
            <person name="Asahina A.Y."/>
            <person name="Hadfield M.G."/>
        </authorList>
    </citation>
    <scope>NUCLEOTIDE SEQUENCE [LARGE SCALE GENOMIC DNA]</scope>
    <source>
        <strain evidence="8 9">HI1</strain>
    </source>
</reference>
<dbReference type="RefSeq" id="WP_039611641.1">
    <property type="nucleotide sequence ID" value="NZ_JWIC01000010.1"/>
</dbReference>
<organism evidence="8 9">
    <name type="scientific">Pseudoalteromonas luteoviolacea</name>
    <dbReference type="NCBI Taxonomy" id="43657"/>
    <lineage>
        <taxon>Bacteria</taxon>
        <taxon>Pseudomonadati</taxon>
        <taxon>Pseudomonadota</taxon>
        <taxon>Gammaproteobacteria</taxon>
        <taxon>Alteromonadales</taxon>
        <taxon>Pseudoalteromonadaceae</taxon>
        <taxon>Pseudoalteromonas</taxon>
    </lineage>
</organism>
<keyword evidence="2 4" id="KW-0807">Transducer</keyword>
<dbReference type="PANTHER" id="PTHR32089">
    <property type="entry name" value="METHYL-ACCEPTING CHEMOTAXIS PROTEIN MCPB"/>
    <property type="match status" value="1"/>
</dbReference>
<evidence type="ECO:0000256" key="2">
    <source>
        <dbReference type="ARBA" id="ARBA00023224"/>
    </source>
</evidence>
<evidence type="ECO:0000313" key="9">
    <source>
        <dbReference type="Proteomes" id="UP000031327"/>
    </source>
</evidence>
<feature type="domain" description="HAMP" evidence="7">
    <location>
        <begin position="282"/>
        <end position="336"/>
    </location>
</feature>
<evidence type="ECO:0000256" key="4">
    <source>
        <dbReference type="PROSITE-ProRule" id="PRU00284"/>
    </source>
</evidence>
<dbReference type="PROSITE" id="PS50111">
    <property type="entry name" value="CHEMOTAXIS_TRANSDUC_2"/>
    <property type="match status" value="1"/>
</dbReference>
<dbReference type="CDD" id="cd06225">
    <property type="entry name" value="HAMP"/>
    <property type="match status" value="1"/>
</dbReference>
<gene>
    <name evidence="8" type="ORF">JF50_22905</name>
</gene>